<evidence type="ECO:0000256" key="13">
    <source>
        <dbReference type="PROSITE-ProRule" id="PRU00779"/>
    </source>
</evidence>
<keyword evidence="5" id="KW-0165">Cleavage on pair of basic residues</keyword>
<dbReference type="GO" id="GO:0032190">
    <property type="term" value="F:acrosin binding"/>
    <property type="evidence" value="ECO:0007669"/>
    <property type="project" value="TreeGrafter"/>
</dbReference>
<dbReference type="InterPro" id="IPR055356">
    <property type="entry name" value="ZP-N"/>
</dbReference>
<feature type="domain" description="ZP" evidence="16">
    <location>
        <begin position="318"/>
        <end position="585"/>
    </location>
</feature>
<evidence type="ECO:0000313" key="18">
    <source>
        <dbReference type="Ensembl" id="ENSMZEP00005035693.1"/>
    </source>
</evidence>
<keyword evidence="9 13" id="KW-1015">Disulfide bond</keyword>
<evidence type="ECO:0000256" key="8">
    <source>
        <dbReference type="ARBA" id="ARBA00023136"/>
    </source>
</evidence>
<dbReference type="GeneTree" id="ENSGT00940000163253"/>
<evidence type="ECO:0000256" key="10">
    <source>
        <dbReference type="ARBA" id="ARBA00023180"/>
    </source>
</evidence>
<feature type="region of interest" description="Disordered" evidence="14">
    <location>
        <begin position="35"/>
        <end position="54"/>
    </location>
</feature>
<dbReference type="SMART" id="SM00241">
    <property type="entry name" value="ZP"/>
    <property type="match status" value="1"/>
</dbReference>
<keyword evidence="15" id="KW-0732">Signal</keyword>
<protein>
    <submittedName>
        <fullName evidence="18">Zona pellucida sperm-binding protein 4</fullName>
    </submittedName>
</protein>
<feature type="chain" id="PRO_5018071994" evidence="15">
    <location>
        <begin position="24"/>
        <end position="588"/>
    </location>
</feature>
<keyword evidence="7" id="KW-1133">Transmembrane helix</keyword>
<keyword evidence="4" id="KW-0272">Extracellular matrix</keyword>
<evidence type="ECO:0000259" key="17">
    <source>
        <dbReference type="PROSITE" id="PS51448"/>
    </source>
</evidence>
<evidence type="ECO:0000256" key="9">
    <source>
        <dbReference type="ARBA" id="ARBA00023157"/>
    </source>
</evidence>
<dbReference type="InterPro" id="IPR042235">
    <property type="entry name" value="ZP-C_dom"/>
</dbReference>
<dbReference type="GO" id="GO:0035805">
    <property type="term" value="C:egg coat"/>
    <property type="evidence" value="ECO:0007669"/>
    <property type="project" value="UniProtKB-SubCell"/>
</dbReference>
<evidence type="ECO:0000259" key="16">
    <source>
        <dbReference type="PROSITE" id="PS51034"/>
    </source>
</evidence>
<dbReference type="SMART" id="SM00018">
    <property type="entry name" value="PD"/>
    <property type="match status" value="1"/>
</dbReference>
<sequence>MAGCRLELLLVLTWTLLPVSVRGWERINETELRSLYEPGERGEPHDPTDYSSGLDQGEAKILEDVVLEAEGVASSENFDSDVDYVDYDDLAVDDSRPTHYGGGVDRGFQVKFEDEPPRSWPGSCNPTAADLEVVCSESGFQITLPTGPLSEVKVFGSGDSLLPIVGAPENCGYEVDPLKNTLTVPFNGCNVERHADGFSLQLLYTDTLGQRRVSTTSCNKFDPEMVPRSGGGPLPCVKLVRDPQALVPPPMLPVPPVPQPGLPQPAFPQSSPTLRQHCSIPVGEQVRCGHYGISVSECRAMGCCVDLLASVCYYPLEECTVDQHFVFAIRYNSASIPVDPTRLIVPGNPECKPAIVNNQVAIFKFKVTECGTHSYDVGEVTIYLAEVQSIVLALNLKYGVITRTDPLRFLIECRYNKWGTAQSMASVGYMVKTPPSSMPSSVISNSLYGVELRIAKDETYSSFYDHHHQPLRLLLGRPVYLELRLSSPNADAIILVNYCLAYPRSAKNALVLIYEGCANPHDPHVSILKVSNVPGVNHEKRFIVSAFQFMDQRTNKYLNEEIYFMCSAEVCLPAEKRCDERCFDGRVQ</sequence>
<dbReference type="GeneID" id="101463622"/>
<dbReference type="GO" id="GO:0005886">
    <property type="term" value="C:plasma membrane"/>
    <property type="evidence" value="ECO:0007669"/>
    <property type="project" value="UniProtKB-SubCell"/>
</dbReference>
<dbReference type="Pfam" id="PF00100">
    <property type="entry name" value="Zona_pellucida"/>
    <property type="match status" value="1"/>
</dbReference>
<dbReference type="Pfam" id="PF00088">
    <property type="entry name" value="Trefoil"/>
    <property type="match status" value="1"/>
</dbReference>
<dbReference type="InterPro" id="IPR044913">
    <property type="entry name" value="P_trefoil_dom_sf"/>
</dbReference>
<dbReference type="InterPro" id="IPR001507">
    <property type="entry name" value="ZP_dom"/>
</dbReference>
<dbReference type="PANTHER" id="PTHR23343:SF117">
    <property type="entry name" value="ZONA PELLUCIDA SPERM-BINDING PROTEIN 4-LIKE ISOFORM X1"/>
    <property type="match status" value="1"/>
</dbReference>
<feature type="disulfide bond" evidence="13">
    <location>
        <begin position="288"/>
        <end position="303"/>
    </location>
</feature>
<evidence type="ECO:0000256" key="5">
    <source>
        <dbReference type="ARBA" id="ARBA00022685"/>
    </source>
</evidence>
<keyword evidence="3" id="KW-0964">Secreted</keyword>
<dbReference type="Proteomes" id="UP000265160">
    <property type="component" value="LG22"/>
</dbReference>
<keyword evidence="8" id="KW-0472">Membrane</keyword>
<feature type="signal peptide" evidence="15">
    <location>
        <begin position="1"/>
        <end position="23"/>
    </location>
</feature>
<dbReference type="GO" id="GO:0060468">
    <property type="term" value="P:prevention of polyspermy"/>
    <property type="evidence" value="ECO:0007669"/>
    <property type="project" value="TreeGrafter"/>
</dbReference>
<proteinExistence type="predicted"/>
<dbReference type="KEGG" id="mze:101463622"/>
<keyword evidence="2" id="KW-1003">Cell membrane</keyword>
<accession>A0A3P9DN30</accession>
<dbReference type="Gene3D" id="2.60.40.3210">
    <property type="entry name" value="Zona pellucida, ZP-N domain"/>
    <property type="match status" value="1"/>
</dbReference>
<feature type="disulfide bond" evidence="13">
    <location>
        <begin position="278"/>
        <end position="304"/>
    </location>
</feature>
<keyword evidence="11" id="KW-0278">Fertilization</keyword>
<evidence type="ECO:0000256" key="12">
    <source>
        <dbReference type="ARBA" id="ARBA00024183"/>
    </source>
</evidence>
<dbReference type="PROSITE" id="PS51034">
    <property type="entry name" value="ZP_2"/>
    <property type="match status" value="1"/>
</dbReference>
<dbReference type="STRING" id="106582.ENSMZEP00005035693"/>
<dbReference type="GO" id="GO:0035804">
    <property type="term" value="F:structural constituent of egg coat"/>
    <property type="evidence" value="ECO:0007669"/>
    <property type="project" value="TreeGrafter"/>
</dbReference>
<dbReference type="PANTHER" id="PTHR23343">
    <property type="entry name" value="ZONA PELLUCIDA SPERM-BINDING PROTEIN"/>
    <property type="match status" value="1"/>
</dbReference>
<evidence type="ECO:0000256" key="4">
    <source>
        <dbReference type="ARBA" id="ARBA00022530"/>
    </source>
</evidence>
<feature type="domain" description="P-type" evidence="17">
    <location>
        <begin position="276"/>
        <end position="316"/>
    </location>
</feature>
<keyword evidence="19" id="KW-1185">Reference proteome</keyword>
<dbReference type="GO" id="GO:0007339">
    <property type="term" value="P:binding of sperm to zona pellucida"/>
    <property type="evidence" value="ECO:0007669"/>
    <property type="project" value="TreeGrafter"/>
</dbReference>
<evidence type="ECO:0000313" key="19">
    <source>
        <dbReference type="Proteomes" id="UP000265160"/>
    </source>
</evidence>
<name>A0A3P9DN30_9CICH</name>
<dbReference type="OrthoDB" id="9907024at2759"/>
<dbReference type="SUPFAM" id="SSF57492">
    <property type="entry name" value="Trefoil"/>
    <property type="match status" value="1"/>
</dbReference>
<organism evidence="18 19">
    <name type="scientific">Maylandia zebra</name>
    <name type="common">zebra mbuna</name>
    <dbReference type="NCBI Taxonomy" id="106582"/>
    <lineage>
        <taxon>Eukaryota</taxon>
        <taxon>Metazoa</taxon>
        <taxon>Chordata</taxon>
        <taxon>Craniata</taxon>
        <taxon>Vertebrata</taxon>
        <taxon>Euteleostomi</taxon>
        <taxon>Actinopterygii</taxon>
        <taxon>Neopterygii</taxon>
        <taxon>Teleostei</taxon>
        <taxon>Neoteleostei</taxon>
        <taxon>Acanthomorphata</taxon>
        <taxon>Ovalentaria</taxon>
        <taxon>Cichlomorphae</taxon>
        <taxon>Cichliformes</taxon>
        <taxon>Cichlidae</taxon>
        <taxon>African cichlids</taxon>
        <taxon>Pseudocrenilabrinae</taxon>
        <taxon>Haplochromini</taxon>
        <taxon>Maylandia</taxon>
        <taxon>Maylandia zebra complex</taxon>
    </lineage>
</organism>
<dbReference type="InterPro" id="IPR051148">
    <property type="entry name" value="Zona_Pellucida_Domain_gp"/>
</dbReference>
<dbReference type="Ensembl" id="ENSMZET00005036956.1">
    <property type="protein sequence ID" value="ENSMZEP00005035693.1"/>
    <property type="gene ID" value="ENSMZEG00005026664.1"/>
</dbReference>
<dbReference type="InterPro" id="IPR000519">
    <property type="entry name" value="P_trefoil_dom"/>
</dbReference>
<evidence type="ECO:0000256" key="6">
    <source>
        <dbReference type="ARBA" id="ARBA00022692"/>
    </source>
</evidence>
<comment type="caution">
    <text evidence="13">Lacks conserved residue(s) required for the propagation of feature annotation.</text>
</comment>
<evidence type="ECO:0000256" key="1">
    <source>
        <dbReference type="ARBA" id="ARBA00004251"/>
    </source>
</evidence>
<reference evidence="18" key="2">
    <citation type="submission" date="2025-08" db="UniProtKB">
        <authorList>
            <consortium name="Ensembl"/>
        </authorList>
    </citation>
    <scope>IDENTIFICATION</scope>
</reference>
<keyword evidence="6" id="KW-0812">Transmembrane</keyword>
<evidence type="ECO:0000256" key="15">
    <source>
        <dbReference type="SAM" id="SignalP"/>
    </source>
</evidence>
<comment type="subcellular location">
    <subcellularLocation>
        <location evidence="1">Cell membrane</location>
        <topology evidence="1">Single-pass type I membrane protein</topology>
    </subcellularLocation>
    <subcellularLocation>
        <location evidence="12">Zona pellucida</location>
    </subcellularLocation>
</comment>
<dbReference type="Gene3D" id="2.60.40.4100">
    <property type="entry name" value="Zona pellucida, ZP-C domain"/>
    <property type="match status" value="1"/>
</dbReference>
<evidence type="ECO:0000256" key="11">
    <source>
        <dbReference type="ARBA" id="ARBA00023279"/>
    </source>
</evidence>
<evidence type="ECO:0000256" key="3">
    <source>
        <dbReference type="ARBA" id="ARBA00022525"/>
    </source>
</evidence>
<dbReference type="RefSeq" id="XP_004549186.1">
    <property type="nucleotide sequence ID" value="XM_004549129.3"/>
</dbReference>
<evidence type="ECO:0000256" key="2">
    <source>
        <dbReference type="ARBA" id="ARBA00022475"/>
    </source>
</evidence>
<feature type="compositionally biased region" description="Basic and acidic residues" evidence="14">
    <location>
        <begin position="35"/>
        <end position="48"/>
    </location>
</feature>
<evidence type="ECO:0000256" key="14">
    <source>
        <dbReference type="SAM" id="MobiDB-lite"/>
    </source>
</evidence>
<dbReference type="PROSITE" id="PS51448">
    <property type="entry name" value="P_TREFOIL_2"/>
    <property type="match status" value="1"/>
</dbReference>
<dbReference type="CDD" id="cd00111">
    <property type="entry name" value="Trefoil"/>
    <property type="match status" value="1"/>
</dbReference>
<dbReference type="AlphaFoldDB" id="A0A3P9DN30"/>
<keyword evidence="10" id="KW-0325">Glycoprotein</keyword>
<dbReference type="Gene3D" id="4.10.110.10">
    <property type="entry name" value="Spasmolytic Protein, domain 1"/>
    <property type="match status" value="1"/>
</dbReference>
<dbReference type="InterPro" id="IPR055355">
    <property type="entry name" value="ZP-C"/>
</dbReference>
<evidence type="ECO:0000256" key="7">
    <source>
        <dbReference type="ARBA" id="ARBA00022989"/>
    </source>
</evidence>
<reference evidence="18 19" key="1">
    <citation type="journal article" date="2014" name="Nature">
        <title>The genomic substrate for adaptive radiation in African cichlid fish.</title>
        <authorList>
            <person name="Brawand D."/>
            <person name="Wagner C.E."/>
            <person name="Li Y.I."/>
            <person name="Malinsky M."/>
            <person name="Keller I."/>
            <person name="Fan S."/>
            <person name="Simakov O."/>
            <person name="Ng A.Y."/>
            <person name="Lim Z.W."/>
            <person name="Bezault E."/>
            <person name="Turner-Maier J."/>
            <person name="Johnson J."/>
            <person name="Alcazar R."/>
            <person name="Noh H.J."/>
            <person name="Russell P."/>
            <person name="Aken B."/>
            <person name="Alfoldi J."/>
            <person name="Amemiya C."/>
            <person name="Azzouzi N."/>
            <person name="Baroiller J.F."/>
            <person name="Barloy-Hubler F."/>
            <person name="Berlin A."/>
            <person name="Bloomquist R."/>
            <person name="Carleton K.L."/>
            <person name="Conte M.A."/>
            <person name="D'Cotta H."/>
            <person name="Eshel O."/>
            <person name="Gaffney L."/>
            <person name="Galibert F."/>
            <person name="Gante H.F."/>
            <person name="Gnerre S."/>
            <person name="Greuter L."/>
            <person name="Guyon R."/>
            <person name="Haddad N.S."/>
            <person name="Haerty W."/>
            <person name="Harris R.M."/>
            <person name="Hofmann H.A."/>
            <person name="Hourlier T."/>
            <person name="Hulata G."/>
            <person name="Jaffe D.B."/>
            <person name="Lara M."/>
            <person name="Lee A.P."/>
            <person name="MacCallum I."/>
            <person name="Mwaiko S."/>
            <person name="Nikaido M."/>
            <person name="Nishihara H."/>
            <person name="Ozouf-Costaz C."/>
            <person name="Penman D.J."/>
            <person name="Przybylski D."/>
            <person name="Rakotomanga M."/>
            <person name="Renn S.C.P."/>
            <person name="Ribeiro F.J."/>
            <person name="Ron M."/>
            <person name="Salzburger W."/>
            <person name="Sanchez-Pulido L."/>
            <person name="Santos M.E."/>
            <person name="Searle S."/>
            <person name="Sharpe T."/>
            <person name="Swofford R."/>
            <person name="Tan F.J."/>
            <person name="Williams L."/>
            <person name="Young S."/>
            <person name="Yin S."/>
            <person name="Okada N."/>
            <person name="Kocher T.D."/>
            <person name="Miska E.A."/>
            <person name="Lander E.S."/>
            <person name="Venkatesh B."/>
            <person name="Fernald R.D."/>
            <person name="Meyer A."/>
            <person name="Ponting C.P."/>
            <person name="Streelman J.T."/>
            <person name="Lindblad-Toh K."/>
            <person name="Seehausen O."/>
            <person name="Di Palma F."/>
        </authorList>
    </citation>
    <scope>NUCLEOTIDE SEQUENCE</scope>
</reference>
<reference evidence="18" key="3">
    <citation type="submission" date="2025-09" db="UniProtKB">
        <authorList>
            <consortium name="Ensembl"/>
        </authorList>
    </citation>
    <scope>IDENTIFICATION</scope>
</reference>
<dbReference type="Pfam" id="PF23344">
    <property type="entry name" value="ZP-N"/>
    <property type="match status" value="1"/>
</dbReference>